<keyword evidence="4" id="KW-1185">Reference proteome</keyword>
<dbReference type="AlphaFoldDB" id="A0AAV9Y1T0"/>
<sequence>MARNYIIFASLLIIIINIIHTNCLNSEQSYLNDIIKIKQRGETGFIGNDLVDGIELSSDEIEKVSGKRTTNSGALLSFKASQRVVIPIRQKRRHTPKGFEVPIVKESNDTEENIKEMKRRINDIRKEVIGVNEITPEPSTATLDYPRPLEKAPVDYTTHSEIESPIFNKDVEEWLKNIDLEIGGQHSTKGKGAIPKDPTLSKKLQRELKNKPNWRGSAKTLVKGVLFRDELLDELDDEGRSVAHFVDKAQGHQDELKEESASVEEIIGDGKTEEKEPEELSLEENRDKLKQIITNEIPKGELLAENNFKYEGEMFSNNYLNRKTYYLDQNPIQHVDVEDFIEKELETSSEFEKIKPKSTNKESQKKQKKHKKKKQKKIEFSPPQIDSSKFSESLLKLNDEEKKEKKPTQVTKDKSLHKTKGKMPLEFGYSELDFEMIESPSATPILPSVQVKPPEKNYLTSNARAGFRGVIKENLLSELENNEGYNELVGLGASLTEHNSVPISERSCLRKVPKIDGNLPKRGLVKKVPTSPPDTSQKRETTTKEVRQQIILPPQLPKMPSRSKVPVSTKPEVKKEVKKTIQEKELEPSTVSEEELSSEIFEKESTAPDFIKHQRVILDLIEKSKENRDKELKIDVPENKRMPKSVLENECSENKSKSQGTTQRKPTKFDNKILGDVKKKLDLSLEQNEITKKQELKKNYNIKNTTFVKLWLSDIELKFGDSTLVPLEVDTTAIPKTEFEDEEEEMNKIIEENMLVEKLKLLRQHEVIVSDSGETSSGSMDSFGEKSMGGNNLVSNSDGLVQEPVFDLEEYFENINFITNYQEQAAMTVLYGDNLIHNVNLIIEYDGINFPKDEYLSDEATDQYQDMTLDKCMEQREKAIQKISVLKLEIANLSTLANKLKRKNRMREYNSSIENIEKKNKILQESTSELRRIEKRLKQLSFESSESSTSQEDRSHEPPVSNSSDVSETTVQMQTSTSAPVETSTQEPIQEQTASSNESEIKQTTKETEDTDALGETVKSKTHSVDFEGIPQDEKTNIERVAKMIVWLQENKAKVRAEASTRKERGGNAMKYLVKIYKKDEKKFEEVTQKIKTEFERAVYENKMKNKL</sequence>
<dbReference type="EMBL" id="JAWDEY010000005">
    <property type="protein sequence ID" value="KAK6590698.1"/>
    <property type="molecule type" value="Genomic_DNA"/>
</dbReference>
<feature type="compositionally biased region" description="Basic and acidic residues" evidence="1">
    <location>
        <begin position="398"/>
        <end position="416"/>
    </location>
</feature>
<feature type="region of interest" description="Disordered" evidence="1">
    <location>
        <begin position="643"/>
        <end position="668"/>
    </location>
</feature>
<feature type="compositionally biased region" description="Basic and acidic residues" evidence="1">
    <location>
        <begin position="349"/>
        <end position="365"/>
    </location>
</feature>
<protein>
    <submittedName>
        <fullName evidence="3">Coiled coil</fullName>
    </submittedName>
</protein>
<evidence type="ECO:0000313" key="3">
    <source>
        <dbReference type="EMBL" id="KAK6590698.1"/>
    </source>
</evidence>
<comment type="caution">
    <text evidence="3">The sequence shown here is derived from an EMBL/GenBank/DDBJ whole genome shotgun (WGS) entry which is preliminary data.</text>
</comment>
<feature type="compositionally biased region" description="Basic and acidic residues" evidence="1">
    <location>
        <begin position="536"/>
        <end position="545"/>
    </location>
</feature>
<name>A0AAV9Y1T0_9CRYT</name>
<reference evidence="3 4" key="1">
    <citation type="submission" date="2023-10" db="EMBL/GenBank/DDBJ databases">
        <title>Comparative genomics analysis reveals potential genetic determinants of host preference in Cryptosporidium xiaoi.</title>
        <authorList>
            <person name="Xiao L."/>
            <person name="Li J."/>
        </authorList>
    </citation>
    <scope>NUCLEOTIDE SEQUENCE [LARGE SCALE GENOMIC DNA]</scope>
    <source>
        <strain evidence="3 4">52996</strain>
    </source>
</reference>
<feature type="signal peptide" evidence="2">
    <location>
        <begin position="1"/>
        <end position="23"/>
    </location>
</feature>
<feature type="region of interest" description="Disordered" evidence="1">
    <location>
        <begin position="398"/>
        <end position="417"/>
    </location>
</feature>
<keyword evidence="2" id="KW-0732">Signal</keyword>
<feature type="compositionally biased region" description="Basic and acidic residues" evidence="1">
    <location>
        <begin position="999"/>
        <end position="1008"/>
    </location>
</feature>
<proteinExistence type="predicted"/>
<evidence type="ECO:0000313" key="4">
    <source>
        <dbReference type="Proteomes" id="UP001311799"/>
    </source>
</evidence>
<feature type="compositionally biased region" description="Basic residues" evidence="1">
    <location>
        <begin position="366"/>
        <end position="376"/>
    </location>
</feature>
<dbReference type="Proteomes" id="UP001311799">
    <property type="component" value="Unassembled WGS sequence"/>
</dbReference>
<feature type="region of interest" description="Disordered" evidence="1">
    <location>
        <begin position="349"/>
        <end position="386"/>
    </location>
</feature>
<feature type="region of interest" description="Disordered" evidence="1">
    <location>
        <begin position="520"/>
        <end position="545"/>
    </location>
</feature>
<evidence type="ECO:0000256" key="2">
    <source>
        <dbReference type="SAM" id="SignalP"/>
    </source>
</evidence>
<feature type="region of interest" description="Disordered" evidence="1">
    <location>
        <begin position="941"/>
        <end position="1025"/>
    </location>
</feature>
<organism evidence="3 4">
    <name type="scientific">Cryptosporidium xiaoi</name>
    <dbReference type="NCBI Taxonomy" id="659607"/>
    <lineage>
        <taxon>Eukaryota</taxon>
        <taxon>Sar</taxon>
        <taxon>Alveolata</taxon>
        <taxon>Apicomplexa</taxon>
        <taxon>Conoidasida</taxon>
        <taxon>Coccidia</taxon>
        <taxon>Eucoccidiorida</taxon>
        <taxon>Eimeriorina</taxon>
        <taxon>Cryptosporidiidae</taxon>
        <taxon>Cryptosporidium</taxon>
    </lineage>
</organism>
<accession>A0AAV9Y1T0</accession>
<evidence type="ECO:0000256" key="1">
    <source>
        <dbReference type="SAM" id="MobiDB-lite"/>
    </source>
</evidence>
<feature type="chain" id="PRO_5043922946" evidence="2">
    <location>
        <begin position="24"/>
        <end position="1108"/>
    </location>
</feature>
<gene>
    <name evidence="3" type="ORF">RS030_142156</name>
</gene>
<feature type="compositionally biased region" description="Polar residues" evidence="1">
    <location>
        <begin position="960"/>
        <end position="998"/>
    </location>
</feature>
<feature type="compositionally biased region" description="Low complexity" evidence="1">
    <location>
        <begin position="941"/>
        <end position="950"/>
    </location>
</feature>